<protein>
    <submittedName>
        <fullName evidence="7">Bleomycin resistance protein</fullName>
    </submittedName>
</protein>
<dbReference type="EMBL" id="LPBJ01000083">
    <property type="protein sequence ID" value="KVP92605.1"/>
    <property type="molecule type" value="Genomic_DNA"/>
</dbReference>
<evidence type="ECO:0000313" key="4">
    <source>
        <dbReference type="EMBL" id="KVN89841.1"/>
    </source>
</evidence>
<dbReference type="Proteomes" id="UP000095100">
    <property type="component" value="Chromosome 1"/>
</dbReference>
<reference evidence="8" key="4">
    <citation type="submission" date="2016-08" db="EMBL/GenBank/DDBJ databases">
        <authorList>
            <person name="Price E.P."/>
            <person name="Currie B.J."/>
            <person name="Wagner D.M."/>
        </authorList>
    </citation>
    <scope>NUCLEOTIDE SEQUENCE</scope>
    <source>
        <strain evidence="8">MSMB0103</strain>
    </source>
</reference>
<dbReference type="Proteomes" id="UP000061665">
    <property type="component" value="Unassembled WGS sequence"/>
</dbReference>
<evidence type="ECO:0000313" key="7">
    <source>
        <dbReference type="EMBL" id="KWK76093.1"/>
    </source>
</evidence>
<name>A0A103PA25_9BURK</name>
<evidence type="ECO:0000313" key="14">
    <source>
        <dbReference type="Proteomes" id="UP000095100"/>
    </source>
</evidence>
<dbReference type="InterPro" id="IPR004360">
    <property type="entry name" value="Glyas_Fos-R_dOase_dom"/>
</dbReference>
<evidence type="ECO:0000313" key="11">
    <source>
        <dbReference type="Proteomes" id="UP000057910"/>
    </source>
</evidence>
<dbReference type="SUPFAM" id="SSF54593">
    <property type="entry name" value="Glyoxalase/Bleomycin resistance protein/Dihydroxybiphenyl dioxygenase"/>
    <property type="match status" value="1"/>
</dbReference>
<dbReference type="CDD" id="cd08351">
    <property type="entry name" value="ChaP_like"/>
    <property type="match status" value="1"/>
</dbReference>
<reference evidence="15" key="3">
    <citation type="submission" date="2016-08" db="EMBL/GenBank/DDBJ databases">
        <title>Population biology and virulence potential of Burkholderia ubonensis.</title>
        <authorList>
            <person name="Price E.P."/>
            <person name="Currie B.J."/>
            <person name="Wagner D.M."/>
        </authorList>
    </citation>
    <scope>NUCLEOTIDE SEQUENCE [LARGE SCALE GENOMIC DNA]</scope>
    <source>
        <strain evidence="15">MSMB0103</strain>
    </source>
</reference>
<evidence type="ECO:0000313" key="6">
    <source>
        <dbReference type="EMBL" id="KVT55915.1"/>
    </source>
</evidence>
<dbReference type="Proteomes" id="UP000057910">
    <property type="component" value="Unassembled WGS sequence"/>
</dbReference>
<reference evidence="9 10" key="1">
    <citation type="submission" date="2015-11" db="EMBL/GenBank/DDBJ databases">
        <title>Expanding the genomic diversity of Burkholderia species for the development of highly accurate diagnostics.</title>
        <authorList>
            <person name="Sahl J."/>
            <person name="Keim P."/>
            <person name="Wagner D."/>
        </authorList>
    </citation>
    <scope>NUCLEOTIDE SEQUENCE [LARGE SCALE GENOMIC DNA]</scope>
    <source>
        <strain evidence="6 10">MSMB1137WGS</strain>
        <strain evidence="4 11">MSMB1585WGS</strain>
        <strain evidence="5 9">MSMB1808WGS</strain>
        <strain evidence="3 12">MSMB2058</strain>
        <strain evidence="7 13">MSMB782WGS</strain>
    </source>
</reference>
<evidence type="ECO:0000313" key="5">
    <source>
        <dbReference type="EMBL" id="KVP92605.1"/>
    </source>
</evidence>
<evidence type="ECO:0000313" key="15">
    <source>
        <dbReference type="Proteomes" id="UP000183667"/>
    </source>
</evidence>
<proteinExistence type="predicted"/>
<evidence type="ECO:0000259" key="1">
    <source>
        <dbReference type="PROSITE" id="PS51819"/>
    </source>
</evidence>
<evidence type="ECO:0000313" key="8">
    <source>
        <dbReference type="EMBL" id="OJA51156.1"/>
    </source>
</evidence>
<dbReference type="EMBL" id="LPAD01000026">
    <property type="protein sequence ID" value="KVN89841.1"/>
    <property type="molecule type" value="Genomic_DNA"/>
</dbReference>
<dbReference type="Proteomes" id="UP000056453">
    <property type="component" value="Unassembled WGS sequence"/>
</dbReference>
<dbReference type="PROSITE" id="PS51819">
    <property type="entry name" value="VOC"/>
    <property type="match status" value="1"/>
</dbReference>
<gene>
    <name evidence="8" type="ORF">BGV66_01755</name>
    <name evidence="3" type="ORF">WJ53_02155</name>
    <name evidence="4" type="ORF">WJ68_03170</name>
    <name evidence="5" type="ORF">WJ96_16565</name>
    <name evidence="6" type="ORF">WK53_33730</name>
    <name evidence="2" type="ORF">WK67_09245</name>
    <name evidence="7" type="ORF">WM16_12010</name>
</gene>
<dbReference type="Proteomes" id="UP000183667">
    <property type="component" value="Unassembled WGS sequence"/>
</dbReference>
<dbReference type="Proteomes" id="UP000065504">
    <property type="component" value="Unassembled WGS sequence"/>
</dbReference>
<evidence type="ECO:0000313" key="13">
    <source>
        <dbReference type="Proteomes" id="UP000065504"/>
    </source>
</evidence>
<dbReference type="InterPro" id="IPR037523">
    <property type="entry name" value="VOC_core"/>
</dbReference>
<evidence type="ECO:0000313" key="2">
    <source>
        <dbReference type="EMBL" id="AOK22907.1"/>
    </source>
</evidence>
<keyword evidence="9" id="KW-1185">Reference proteome</keyword>
<dbReference type="EMBL" id="CP013446">
    <property type="protein sequence ID" value="AOK22907.1"/>
    <property type="molecule type" value="Genomic_DNA"/>
</dbReference>
<dbReference type="RefSeq" id="WP_042583523.1">
    <property type="nucleotide sequence ID" value="NZ_CP013446.1"/>
</dbReference>
<dbReference type="EMBL" id="LPDO01000059">
    <property type="protein sequence ID" value="KVT55915.1"/>
    <property type="molecule type" value="Genomic_DNA"/>
</dbReference>
<evidence type="ECO:0000313" key="3">
    <source>
        <dbReference type="EMBL" id="KVM36202.1"/>
    </source>
</evidence>
<organism evidence="7 13">
    <name type="scientific">Burkholderia ubonensis</name>
    <dbReference type="NCBI Taxonomy" id="101571"/>
    <lineage>
        <taxon>Bacteria</taxon>
        <taxon>Pseudomonadati</taxon>
        <taxon>Pseudomonadota</taxon>
        <taxon>Betaproteobacteria</taxon>
        <taxon>Burkholderiales</taxon>
        <taxon>Burkholderiaceae</taxon>
        <taxon>Burkholderia</taxon>
        <taxon>Burkholderia cepacia complex</taxon>
    </lineage>
</organism>
<dbReference type="EMBL" id="LPLU01000077">
    <property type="protein sequence ID" value="KWK76093.1"/>
    <property type="molecule type" value="Genomic_DNA"/>
</dbReference>
<dbReference type="AlphaFoldDB" id="A0A103PA25"/>
<dbReference type="Proteomes" id="UP000056732">
    <property type="component" value="Unassembled WGS sequence"/>
</dbReference>
<dbReference type="Pfam" id="PF00903">
    <property type="entry name" value="Glyoxalase"/>
    <property type="match status" value="1"/>
</dbReference>
<dbReference type="InterPro" id="IPR029068">
    <property type="entry name" value="Glyas_Bleomycin-R_OHBP_Dase"/>
</dbReference>
<sequence length="127" mass="14489">MNVQLNHTIVWCRDKLASTRFLTELLELPPPVPFGPMLVVQLDNGVSLDFYEQDGAIRSQHYAFLIDEAAFDRVFARIRDRGLPHWADPSKQRAGEIYRHNGGRGVYFDDPDGHFLEVMTQPYSLGG</sequence>
<accession>A0A103PA25</accession>
<dbReference type="EMBL" id="LOZE01000034">
    <property type="protein sequence ID" value="KVM36202.1"/>
    <property type="molecule type" value="Genomic_DNA"/>
</dbReference>
<evidence type="ECO:0000313" key="12">
    <source>
        <dbReference type="Proteomes" id="UP000061665"/>
    </source>
</evidence>
<dbReference type="EMBL" id="MEAU01000001">
    <property type="protein sequence ID" value="OJA51156.1"/>
    <property type="molecule type" value="Genomic_DNA"/>
</dbReference>
<feature type="domain" description="VOC" evidence="1">
    <location>
        <begin position="4"/>
        <end position="121"/>
    </location>
</feature>
<dbReference type="Gene3D" id="3.10.180.10">
    <property type="entry name" value="2,3-Dihydroxybiphenyl 1,2-Dioxygenase, domain 1"/>
    <property type="match status" value="1"/>
</dbReference>
<evidence type="ECO:0000313" key="10">
    <source>
        <dbReference type="Proteomes" id="UP000056732"/>
    </source>
</evidence>
<evidence type="ECO:0000313" key="9">
    <source>
        <dbReference type="Proteomes" id="UP000056453"/>
    </source>
</evidence>
<reference evidence="2 14" key="2">
    <citation type="submission" date="2015-12" db="EMBL/GenBank/DDBJ databases">
        <title>Diversity of Burkholderia near neighbor genomes.</title>
        <authorList>
            <person name="Sahl J."/>
            <person name="Wagner D."/>
            <person name="Keim P."/>
        </authorList>
    </citation>
    <scope>NUCLEOTIDE SEQUENCE [LARGE SCALE GENOMIC DNA]</scope>
    <source>
        <strain evidence="2 14">MSMB1189WGS</strain>
    </source>
</reference>